<dbReference type="GO" id="GO:0044325">
    <property type="term" value="F:transmembrane transporter binding"/>
    <property type="evidence" value="ECO:0007669"/>
    <property type="project" value="Ensembl"/>
</dbReference>
<reference evidence="5" key="2">
    <citation type="submission" date="2025-08" db="UniProtKB">
        <authorList>
            <consortium name="Ensembl"/>
        </authorList>
    </citation>
    <scope>IDENTIFICATION</scope>
</reference>
<dbReference type="InterPro" id="IPR000008">
    <property type="entry name" value="C2_dom"/>
</dbReference>
<comment type="subcellular location">
    <subcellularLocation>
        <location evidence="2">Synapse</location>
    </subcellularLocation>
</comment>
<dbReference type="Pfam" id="PF00168">
    <property type="entry name" value="C2"/>
    <property type="match status" value="1"/>
</dbReference>
<reference evidence="5 6" key="1">
    <citation type="submission" date="2016-04" db="EMBL/GenBank/DDBJ databases">
        <title>Polished mammalian reference genomes with single-molecule sequencing and chromosome conformation capture applied to the Capra hircus genome.</title>
        <authorList>
            <person name="Bickhart D.M."/>
            <person name="Koren S."/>
            <person name="Rosen B."/>
            <person name="Hastie A."/>
            <person name="Liachko I."/>
            <person name="Sullivan S.T."/>
            <person name="Burton J."/>
            <person name="Sayre B.L."/>
            <person name="Huson H.J."/>
            <person name="Lee J."/>
            <person name="Lam E."/>
            <person name="Kelley C.M."/>
            <person name="Hutchison J.L."/>
            <person name="Zhou Y."/>
            <person name="Sun J."/>
            <person name="Crisa A."/>
            <person name="Schwartz J.C."/>
            <person name="Hammond J.A."/>
            <person name="Schroeder S.G."/>
            <person name="Liu G.E."/>
            <person name="Dunham M."/>
            <person name="Shendure J."/>
            <person name="Sonstegard T.S."/>
            <person name="Phillippy A.M."/>
            <person name="Van Tassell C.P."/>
            <person name="Smith T.P."/>
        </authorList>
    </citation>
    <scope>NUCLEOTIDE SEQUENCE [LARGE SCALE GENOMIC DNA]</scope>
</reference>
<proteinExistence type="predicted"/>
<dbReference type="SMR" id="A0A452DXM0"/>
<dbReference type="GO" id="GO:0042734">
    <property type="term" value="C:presynaptic membrane"/>
    <property type="evidence" value="ECO:0007669"/>
    <property type="project" value="TreeGrafter"/>
</dbReference>
<feature type="region of interest" description="Disordered" evidence="3">
    <location>
        <begin position="78"/>
        <end position="120"/>
    </location>
</feature>
<evidence type="ECO:0000256" key="3">
    <source>
        <dbReference type="SAM" id="MobiDB-lite"/>
    </source>
</evidence>
<dbReference type="SUPFAM" id="SSF49562">
    <property type="entry name" value="C2 domain (Calcium/lipid-binding domain, CaLB)"/>
    <property type="match status" value="1"/>
</dbReference>
<dbReference type="RefSeq" id="XP_017897921.1">
    <property type="nucleotide sequence ID" value="XM_018042432.1"/>
</dbReference>
<dbReference type="Bgee" id="ENSCHIG00000008574">
    <property type="expression patterns" value="Expressed in prefrontal cortex and 14 other cell types or tissues"/>
</dbReference>
<dbReference type="PANTHER" id="PTHR12157:SF25">
    <property type="entry name" value="REGULATING SYNAPTIC MEMBRANE EXOCYTOSIS PROTEIN 3"/>
    <property type="match status" value="1"/>
</dbReference>
<dbReference type="InterPro" id="IPR039032">
    <property type="entry name" value="Rim-like"/>
</dbReference>
<dbReference type="GO" id="GO:0050806">
    <property type="term" value="P:positive regulation of synaptic transmission"/>
    <property type="evidence" value="ECO:0007669"/>
    <property type="project" value="TreeGrafter"/>
</dbReference>
<dbReference type="GeneTree" id="ENSGT00940000159332"/>
<sequence length="308" mass="32722">MFNGESGPASAAASRNVVRSSSISGEICGSQQAGDGTGTSTAKKRRSSLGAKMVAIVGLTQWSKGTLQLPQAEGATKKLRSNIRRSTETGVAVEMRSRVPRQGSRESTDGSTNSNSSDGTFIFPTTRLGAESQFSDFLDGLGPAQIVGRQTLATPPMGDVHIAIMDRSGQLEVEVIEARGLTPKPGSKSLPATYIKVYLLENGACLAKKKTKVAKKTCDPLYQQALLFDEGPQGKVLQVIVWGDYGRMDHKCFMGMAQIMLDELDLSAAVTGWYKLFPTSSVADSTLGSLTRRLSQSSLESATSPSCS</sequence>
<feature type="compositionally biased region" description="Polar residues" evidence="3">
    <location>
        <begin position="29"/>
        <end position="41"/>
    </location>
</feature>
<dbReference type="OMA" id="GTMYSLE"/>
<name>A0A452DXM0_CAPHI</name>
<dbReference type="GO" id="GO:0048788">
    <property type="term" value="C:cytoskeleton of presynaptic active zone"/>
    <property type="evidence" value="ECO:0007669"/>
    <property type="project" value="TreeGrafter"/>
</dbReference>
<dbReference type="GO" id="GO:2000300">
    <property type="term" value="P:regulation of synaptic vesicle exocytosis"/>
    <property type="evidence" value="ECO:0007669"/>
    <property type="project" value="TreeGrafter"/>
</dbReference>
<dbReference type="OrthoDB" id="420032at2759"/>
<dbReference type="STRING" id="9925.ENSCHIP00000004410"/>
<dbReference type="AlphaFoldDB" id="A0A452DXM0"/>
<evidence type="ECO:0000256" key="2">
    <source>
        <dbReference type="ARBA" id="ARBA00034103"/>
    </source>
</evidence>
<dbReference type="GO" id="GO:0048791">
    <property type="term" value="P:calcium ion-regulated exocytosis of neurotransmitter"/>
    <property type="evidence" value="ECO:0007669"/>
    <property type="project" value="TreeGrafter"/>
</dbReference>
<feature type="domain" description="C2" evidence="4">
    <location>
        <begin position="156"/>
        <end position="274"/>
    </location>
</feature>
<dbReference type="EMBL" id="LWLT01000004">
    <property type="status" value="NOT_ANNOTATED_CDS"/>
    <property type="molecule type" value="Genomic_DNA"/>
</dbReference>
<dbReference type="GO" id="GO:0048167">
    <property type="term" value="P:regulation of synaptic plasticity"/>
    <property type="evidence" value="ECO:0007669"/>
    <property type="project" value="TreeGrafter"/>
</dbReference>
<keyword evidence="1" id="KW-0770">Synapse</keyword>
<dbReference type="PROSITE" id="PS50004">
    <property type="entry name" value="C2"/>
    <property type="match status" value="1"/>
</dbReference>
<dbReference type="CTD" id="9783"/>
<organism evidence="5 6">
    <name type="scientific">Capra hircus</name>
    <name type="common">Goat</name>
    <dbReference type="NCBI Taxonomy" id="9925"/>
    <lineage>
        <taxon>Eukaryota</taxon>
        <taxon>Metazoa</taxon>
        <taxon>Chordata</taxon>
        <taxon>Craniata</taxon>
        <taxon>Vertebrata</taxon>
        <taxon>Euteleostomi</taxon>
        <taxon>Mammalia</taxon>
        <taxon>Eutheria</taxon>
        <taxon>Laurasiatheria</taxon>
        <taxon>Artiodactyla</taxon>
        <taxon>Ruminantia</taxon>
        <taxon>Pecora</taxon>
        <taxon>Bovidae</taxon>
        <taxon>Caprinae</taxon>
        <taxon>Capra</taxon>
    </lineage>
</organism>
<dbReference type="PANTHER" id="PTHR12157">
    <property type="entry name" value="REGULATING SYNAPTIC MEMBRANE EXOCYTOSIS PROTEIN"/>
    <property type="match status" value="1"/>
</dbReference>
<dbReference type="KEGG" id="chx:102184776"/>
<evidence type="ECO:0000313" key="6">
    <source>
        <dbReference type="Proteomes" id="UP000291000"/>
    </source>
</evidence>
<dbReference type="GeneID" id="102184776"/>
<feature type="region of interest" description="Disordered" evidence="3">
    <location>
        <begin position="26"/>
        <end position="47"/>
    </location>
</feature>
<gene>
    <name evidence="5" type="primary">RIMS3</name>
</gene>
<evidence type="ECO:0000256" key="1">
    <source>
        <dbReference type="ARBA" id="ARBA00023018"/>
    </source>
</evidence>
<keyword evidence="6" id="KW-1185">Reference proteome</keyword>
<reference evidence="5" key="3">
    <citation type="submission" date="2025-09" db="UniProtKB">
        <authorList>
            <consortium name="Ensembl"/>
        </authorList>
    </citation>
    <scope>IDENTIFICATION</scope>
</reference>
<dbReference type="Gene3D" id="2.60.40.150">
    <property type="entry name" value="C2 domain"/>
    <property type="match status" value="1"/>
</dbReference>
<dbReference type="InterPro" id="IPR035892">
    <property type="entry name" value="C2_domain_sf"/>
</dbReference>
<dbReference type="Ensembl" id="ENSCHIT00000011842.1">
    <property type="protein sequence ID" value="ENSCHIP00000004410.1"/>
    <property type="gene ID" value="ENSCHIG00000008574.1"/>
</dbReference>
<evidence type="ECO:0000259" key="4">
    <source>
        <dbReference type="PROSITE" id="PS50004"/>
    </source>
</evidence>
<dbReference type="GO" id="GO:0031267">
    <property type="term" value="F:small GTPase binding"/>
    <property type="evidence" value="ECO:0007669"/>
    <property type="project" value="InterPro"/>
</dbReference>
<protein>
    <submittedName>
        <fullName evidence="5">Regulating synaptic membrane exocytosis 3</fullName>
    </submittedName>
</protein>
<dbReference type="SMART" id="SM00239">
    <property type="entry name" value="C2"/>
    <property type="match status" value="1"/>
</dbReference>
<dbReference type="GO" id="GO:0042391">
    <property type="term" value="P:regulation of membrane potential"/>
    <property type="evidence" value="ECO:0007669"/>
    <property type="project" value="Ensembl"/>
</dbReference>
<accession>A0A452DXM0</accession>
<dbReference type="RefSeq" id="XP_017897925.1">
    <property type="nucleotide sequence ID" value="XM_018042436.1"/>
</dbReference>
<feature type="compositionally biased region" description="Low complexity" evidence="3">
    <location>
        <begin position="109"/>
        <end position="120"/>
    </location>
</feature>
<dbReference type="FunFam" id="2.60.40.150:FF:000001">
    <property type="entry name" value="Regulating synaptic membrane exocytosis 3, isoform CRA_a"/>
    <property type="match status" value="1"/>
</dbReference>
<dbReference type="RefSeq" id="XP_017897910.1">
    <property type="nucleotide sequence ID" value="XM_018042421.1"/>
</dbReference>
<evidence type="ECO:0000313" key="5">
    <source>
        <dbReference type="Ensembl" id="ENSCHIP00000004410.1"/>
    </source>
</evidence>
<dbReference type="Proteomes" id="UP000291000">
    <property type="component" value="Chromosome 3"/>
</dbReference>